<dbReference type="Pfam" id="PF07883">
    <property type="entry name" value="Cupin_2"/>
    <property type="match status" value="1"/>
</dbReference>
<feature type="domain" description="Cupin type-2" evidence="2">
    <location>
        <begin position="179"/>
        <end position="245"/>
    </location>
</feature>
<comment type="caution">
    <text evidence="3">The sequence shown here is derived from an EMBL/GenBank/DDBJ whole genome shotgun (WGS) entry which is preliminary data.</text>
</comment>
<dbReference type="PANTHER" id="PTHR34571">
    <property type="entry name" value="(S)-UREIDOGLYCINE AMINOHYDROLASE"/>
    <property type="match status" value="1"/>
</dbReference>
<dbReference type="InterPro" id="IPR044697">
    <property type="entry name" value="UGlyAH_cupin_C"/>
</dbReference>
<accession>A0ABQ7GXA5</accession>
<dbReference type="CDD" id="cd02212">
    <property type="entry name" value="cupin_UGlyAH_C"/>
    <property type="match status" value="1"/>
</dbReference>
<dbReference type="SUPFAM" id="SSF51182">
    <property type="entry name" value="RmlC-like cupins"/>
    <property type="match status" value="1"/>
</dbReference>
<dbReference type="EMBL" id="MU069550">
    <property type="protein sequence ID" value="KAF5839243.1"/>
    <property type="molecule type" value="Genomic_DNA"/>
</dbReference>
<dbReference type="InterPro" id="IPR013096">
    <property type="entry name" value="Cupin_2"/>
</dbReference>
<organism evidence="3 4">
    <name type="scientific">Dunaliella salina</name>
    <name type="common">Green alga</name>
    <name type="synonym">Protococcus salinus</name>
    <dbReference type="NCBI Taxonomy" id="3046"/>
    <lineage>
        <taxon>Eukaryota</taxon>
        <taxon>Viridiplantae</taxon>
        <taxon>Chlorophyta</taxon>
        <taxon>core chlorophytes</taxon>
        <taxon>Chlorophyceae</taxon>
        <taxon>CS clade</taxon>
        <taxon>Chlamydomonadales</taxon>
        <taxon>Dunaliellaceae</taxon>
        <taxon>Dunaliella</taxon>
    </lineage>
</organism>
<evidence type="ECO:0000256" key="1">
    <source>
        <dbReference type="SAM" id="SignalP"/>
    </source>
</evidence>
<evidence type="ECO:0000313" key="4">
    <source>
        <dbReference type="Proteomes" id="UP000815325"/>
    </source>
</evidence>
<keyword evidence="1" id="KW-0732">Signal</keyword>
<dbReference type="Gene3D" id="2.60.120.10">
    <property type="entry name" value="Jelly Rolls"/>
    <property type="match status" value="1"/>
</dbReference>
<keyword evidence="4" id="KW-1185">Reference proteome</keyword>
<dbReference type="InterPro" id="IPR014710">
    <property type="entry name" value="RmlC-like_jellyroll"/>
</dbReference>
<dbReference type="NCBIfam" id="TIGR03214">
    <property type="entry name" value="ura-cupin"/>
    <property type="match status" value="1"/>
</dbReference>
<sequence length="257" mass="28517">MQLLGCHLLLFAADLPGFTRSTYSPDHALITPESRVWAGQPGWKNALTAHLISPASGASFSMFMAHMKPDSEAAPAPAETVERFILVLEGESQATSPEGKTVVLPTNHYAYFPPNTPARLRSATGAGLLVYERVYKAKGNPVFLHGYVEDSPLLATPGETFQLRKLLPQTTDYDFNIHIMDFNPGEYLNVKEVHYNQHGLMLLDGKGIYRLADKWYPIQAGDAIWMAPYVVQWYAALGTTPSRYIINKDTTVDPLFS</sequence>
<dbReference type="InterPro" id="IPR017627">
    <property type="entry name" value="UGHY"/>
</dbReference>
<feature type="chain" id="PRO_5045316748" evidence="1">
    <location>
        <begin position="22"/>
        <end position="257"/>
    </location>
</feature>
<dbReference type="InterPro" id="IPR011051">
    <property type="entry name" value="RmlC_Cupin_sf"/>
</dbReference>
<evidence type="ECO:0000313" key="3">
    <source>
        <dbReference type="EMBL" id="KAF5839243.1"/>
    </source>
</evidence>
<evidence type="ECO:0000259" key="2">
    <source>
        <dbReference type="Pfam" id="PF07883"/>
    </source>
</evidence>
<dbReference type="Proteomes" id="UP000815325">
    <property type="component" value="Unassembled WGS sequence"/>
</dbReference>
<reference evidence="3" key="1">
    <citation type="submission" date="2017-08" db="EMBL/GenBank/DDBJ databases">
        <authorList>
            <person name="Polle J.E."/>
            <person name="Barry K."/>
            <person name="Cushman J."/>
            <person name="Schmutz J."/>
            <person name="Tran D."/>
            <person name="Hathwaick L.T."/>
            <person name="Yim W.C."/>
            <person name="Jenkins J."/>
            <person name="Mckie-Krisberg Z.M."/>
            <person name="Prochnik S."/>
            <person name="Lindquist E."/>
            <person name="Dockter R.B."/>
            <person name="Adam C."/>
            <person name="Molina H."/>
            <person name="Bunkerborg J."/>
            <person name="Jin E."/>
            <person name="Buchheim M."/>
            <person name="Magnuson J."/>
        </authorList>
    </citation>
    <scope>NUCLEOTIDE SEQUENCE</scope>
    <source>
        <strain evidence="3">CCAP 19/18</strain>
    </source>
</reference>
<name>A0ABQ7GXA5_DUNSA</name>
<proteinExistence type="predicted"/>
<feature type="signal peptide" evidence="1">
    <location>
        <begin position="1"/>
        <end position="21"/>
    </location>
</feature>
<gene>
    <name evidence="3" type="ORF">DUNSADRAFT_1277</name>
</gene>
<protein>
    <submittedName>
        <fullName evidence="3">RmlC-like cupin domain-containing protein</fullName>
    </submittedName>
</protein>
<dbReference type="PANTHER" id="PTHR34571:SF1">
    <property type="entry name" value="(S)-UREIDOGLYCINE AMINOHYDROLASE"/>
    <property type="match status" value="1"/>
</dbReference>